<evidence type="ECO:0000313" key="2">
    <source>
        <dbReference type="EMBL" id="QNP42898.1"/>
    </source>
</evidence>
<dbReference type="EMBL" id="CP060780">
    <property type="protein sequence ID" value="QNP42898.1"/>
    <property type="molecule type" value="Genomic_DNA"/>
</dbReference>
<keyword evidence="3" id="KW-1185">Reference proteome</keyword>
<keyword evidence="1" id="KW-0472">Membrane</keyword>
<protein>
    <submittedName>
        <fullName evidence="2">Uncharacterized protein</fullName>
    </submittedName>
</protein>
<evidence type="ECO:0000256" key="1">
    <source>
        <dbReference type="SAM" id="Phobius"/>
    </source>
</evidence>
<name>A0ABX6T126_9SPHN</name>
<gene>
    <name evidence="2" type="ORF">H9L15_12765</name>
</gene>
<feature type="transmembrane region" description="Helical" evidence="1">
    <location>
        <begin position="27"/>
        <end position="50"/>
    </location>
</feature>
<proteinExistence type="predicted"/>
<feature type="transmembrane region" description="Helical" evidence="1">
    <location>
        <begin position="77"/>
        <end position="99"/>
    </location>
</feature>
<organism evidence="2 3">
    <name type="scientific">Sphingomonas daechungensis</name>
    <dbReference type="NCBI Taxonomy" id="1176646"/>
    <lineage>
        <taxon>Bacteria</taxon>
        <taxon>Pseudomonadati</taxon>
        <taxon>Pseudomonadota</taxon>
        <taxon>Alphaproteobacteria</taxon>
        <taxon>Sphingomonadales</taxon>
        <taxon>Sphingomonadaceae</taxon>
        <taxon>Sphingomonas</taxon>
    </lineage>
</organism>
<dbReference type="RefSeq" id="WP_187714330.1">
    <property type="nucleotide sequence ID" value="NZ_CP060780.1"/>
</dbReference>
<sequence length="100" mass="10409">MAALFFGFLAVLTVGLAEPHLIVPMGVNFAFLTTFFAVPALFAGQAGGASRSRPLSEFMRKGIETATGHSSGGEAMVLVLILPALIFCWAVAIVTIVALV</sequence>
<keyword evidence="1" id="KW-0812">Transmembrane</keyword>
<keyword evidence="1" id="KW-1133">Transmembrane helix</keyword>
<accession>A0ABX6T126</accession>
<reference evidence="2 3" key="1">
    <citation type="submission" date="2020-08" db="EMBL/GenBank/DDBJ databases">
        <title>Genome sequence of Sphingomonas daechungensis KACC 18115T.</title>
        <authorList>
            <person name="Hyun D.-W."/>
            <person name="Bae J.-W."/>
        </authorList>
    </citation>
    <scope>NUCLEOTIDE SEQUENCE [LARGE SCALE GENOMIC DNA]</scope>
    <source>
        <strain evidence="2 3">KACC 18115</strain>
    </source>
</reference>
<evidence type="ECO:0000313" key="3">
    <source>
        <dbReference type="Proteomes" id="UP000516134"/>
    </source>
</evidence>
<dbReference type="Proteomes" id="UP000516134">
    <property type="component" value="Chromosome"/>
</dbReference>